<feature type="domain" description="G-protein coupled receptors family 1 profile" evidence="14">
    <location>
        <begin position="42"/>
        <end position="288"/>
    </location>
</feature>
<dbReference type="InterPro" id="IPR017452">
    <property type="entry name" value="GPCR_Rhodpsn_7TM"/>
</dbReference>
<keyword evidence="7" id="KW-1015">Disulfide bond</keyword>
<keyword evidence="8 12" id="KW-0675">Receptor</keyword>
<proteinExistence type="inferred from homology"/>
<protein>
    <submittedName>
        <fullName evidence="15">Chemokine-like receptor 1</fullName>
    </submittedName>
</protein>
<evidence type="ECO:0000313" key="16">
    <source>
        <dbReference type="Proteomes" id="UP001474421"/>
    </source>
</evidence>
<keyword evidence="4 13" id="KW-1133">Transmembrane helix</keyword>
<organism evidence="15 16">
    <name type="scientific">Crotalus adamanteus</name>
    <name type="common">Eastern diamondback rattlesnake</name>
    <dbReference type="NCBI Taxonomy" id="8729"/>
    <lineage>
        <taxon>Eukaryota</taxon>
        <taxon>Metazoa</taxon>
        <taxon>Chordata</taxon>
        <taxon>Craniata</taxon>
        <taxon>Vertebrata</taxon>
        <taxon>Euteleostomi</taxon>
        <taxon>Lepidosauria</taxon>
        <taxon>Squamata</taxon>
        <taxon>Bifurcata</taxon>
        <taxon>Unidentata</taxon>
        <taxon>Episquamata</taxon>
        <taxon>Toxicofera</taxon>
        <taxon>Serpentes</taxon>
        <taxon>Colubroidea</taxon>
        <taxon>Viperidae</taxon>
        <taxon>Crotalinae</taxon>
        <taxon>Crotalus</taxon>
    </lineage>
</organism>
<dbReference type="GO" id="GO:0005886">
    <property type="term" value="C:plasma membrane"/>
    <property type="evidence" value="ECO:0007669"/>
    <property type="project" value="UniProtKB-SubCell"/>
</dbReference>
<dbReference type="Gene3D" id="1.20.1070.10">
    <property type="entry name" value="Rhodopsin 7-helix transmembrane proteins"/>
    <property type="match status" value="1"/>
</dbReference>
<dbReference type="GO" id="GO:0007200">
    <property type="term" value="P:phospholipase C-activating G protein-coupled receptor signaling pathway"/>
    <property type="evidence" value="ECO:0007669"/>
    <property type="project" value="TreeGrafter"/>
</dbReference>
<keyword evidence="16" id="KW-1185">Reference proteome</keyword>
<feature type="transmembrane region" description="Helical" evidence="13">
    <location>
        <begin position="135"/>
        <end position="160"/>
    </location>
</feature>
<evidence type="ECO:0000256" key="7">
    <source>
        <dbReference type="ARBA" id="ARBA00023157"/>
    </source>
</evidence>
<feature type="transmembrane region" description="Helical" evidence="13">
    <location>
        <begin position="61"/>
        <end position="90"/>
    </location>
</feature>
<dbReference type="PROSITE" id="PS00237">
    <property type="entry name" value="G_PROTEIN_RECEP_F1_1"/>
    <property type="match status" value="1"/>
</dbReference>
<dbReference type="Pfam" id="PF00001">
    <property type="entry name" value="7tm_1"/>
    <property type="match status" value="1"/>
</dbReference>
<evidence type="ECO:0000256" key="8">
    <source>
        <dbReference type="ARBA" id="ARBA00023170"/>
    </source>
</evidence>
<comment type="similarity">
    <text evidence="11">Belongs to the chemokine-like receptor (CMKLR) family.</text>
</comment>
<dbReference type="InterPro" id="IPR000276">
    <property type="entry name" value="GPCR_Rhodpsn"/>
</dbReference>
<dbReference type="SUPFAM" id="SSF81321">
    <property type="entry name" value="Family A G protein-coupled receptor-like"/>
    <property type="match status" value="1"/>
</dbReference>
<dbReference type="GO" id="GO:0004875">
    <property type="term" value="F:complement receptor activity"/>
    <property type="evidence" value="ECO:0007669"/>
    <property type="project" value="TreeGrafter"/>
</dbReference>
<evidence type="ECO:0000259" key="14">
    <source>
        <dbReference type="PROSITE" id="PS50262"/>
    </source>
</evidence>
<comment type="caution">
    <text evidence="15">The sequence shown here is derived from an EMBL/GenBank/DDBJ whole genome shotgun (WGS) entry which is preliminary data.</text>
</comment>
<name>A0AAW1AX08_CROAD</name>
<evidence type="ECO:0000256" key="9">
    <source>
        <dbReference type="ARBA" id="ARBA00023180"/>
    </source>
</evidence>
<dbReference type="Proteomes" id="UP001474421">
    <property type="component" value="Unassembled WGS sequence"/>
</dbReference>
<feature type="transmembrane region" description="Helical" evidence="13">
    <location>
        <begin position="26"/>
        <end position="49"/>
    </location>
</feature>
<dbReference type="GO" id="GO:0007204">
    <property type="term" value="P:positive regulation of cytosolic calcium ion concentration"/>
    <property type="evidence" value="ECO:0007669"/>
    <property type="project" value="TreeGrafter"/>
</dbReference>
<dbReference type="EMBL" id="JAOTOJ010000011">
    <property type="protein sequence ID" value="KAK9394505.1"/>
    <property type="molecule type" value="Genomic_DNA"/>
</dbReference>
<evidence type="ECO:0000256" key="11">
    <source>
        <dbReference type="ARBA" id="ARBA00025736"/>
    </source>
</evidence>
<dbReference type="PRINTS" id="PR00237">
    <property type="entry name" value="GPCRRHODOPSN"/>
</dbReference>
<keyword evidence="3 12" id="KW-0812">Transmembrane</keyword>
<evidence type="ECO:0000256" key="4">
    <source>
        <dbReference type="ARBA" id="ARBA00022989"/>
    </source>
</evidence>
<keyword evidence="9" id="KW-0325">Glycoprotein</keyword>
<reference evidence="15 16" key="1">
    <citation type="journal article" date="2024" name="Proc. Natl. Acad. Sci. U.S.A.">
        <title>The genetic regulatory architecture and epigenomic basis for age-related changes in rattlesnake venom.</title>
        <authorList>
            <person name="Hogan M.P."/>
            <person name="Holding M.L."/>
            <person name="Nystrom G.S."/>
            <person name="Colston T.J."/>
            <person name="Bartlett D.A."/>
            <person name="Mason A.J."/>
            <person name="Ellsworth S.A."/>
            <person name="Rautsaw R.M."/>
            <person name="Lawrence K.C."/>
            <person name="Strickland J.L."/>
            <person name="He B."/>
            <person name="Fraser P."/>
            <person name="Margres M.J."/>
            <person name="Gilbert D.M."/>
            <person name="Gibbs H.L."/>
            <person name="Parkinson C.L."/>
            <person name="Rokyta D.R."/>
        </authorList>
    </citation>
    <scope>NUCLEOTIDE SEQUENCE [LARGE SCALE GENOMIC DNA]</scope>
    <source>
        <strain evidence="15">DRR0105</strain>
    </source>
</reference>
<comment type="subcellular location">
    <subcellularLocation>
        <location evidence="1">Cell membrane</location>
        <topology evidence="1">Multi-pass membrane protein</topology>
    </subcellularLocation>
</comment>
<dbReference type="PANTHER" id="PTHR24225:SF0">
    <property type="entry name" value="N-FORMYL PEPTIDE RECEPTOR 2"/>
    <property type="match status" value="1"/>
</dbReference>
<keyword evidence="2" id="KW-1003">Cell membrane</keyword>
<dbReference type="GO" id="GO:0006954">
    <property type="term" value="P:inflammatory response"/>
    <property type="evidence" value="ECO:0007669"/>
    <property type="project" value="TreeGrafter"/>
</dbReference>
<feature type="transmembrane region" description="Helical" evidence="13">
    <location>
        <begin position="231"/>
        <end position="248"/>
    </location>
</feature>
<evidence type="ECO:0000256" key="5">
    <source>
        <dbReference type="ARBA" id="ARBA00023040"/>
    </source>
</evidence>
<evidence type="ECO:0000313" key="15">
    <source>
        <dbReference type="EMBL" id="KAK9394505.1"/>
    </source>
</evidence>
<keyword evidence="10 12" id="KW-0807">Transducer</keyword>
<keyword evidence="6 13" id="KW-0472">Membrane</keyword>
<feature type="transmembrane region" description="Helical" evidence="13">
    <location>
        <begin position="102"/>
        <end position="123"/>
    </location>
</feature>
<dbReference type="FunFam" id="1.20.1070.10:FF:000034">
    <property type="entry name" value="G-protein coupled receptor 1"/>
    <property type="match status" value="1"/>
</dbReference>
<dbReference type="InterPro" id="IPR000826">
    <property type="entry name" value="Formyl_rcpt-rel"/>
</dbReference>
<feature type="transmembrane region" description="Helical" evidence="13">
    <location>
        <begin position="268"/>
        <end position="291"/>
    </location>
</feature>
<feature type="transmembrane region" description="Helical" evidence="13">
    <location>
        <begin position="190"/>
        <end position="210"/>
    </location>
</feature>
<evidence type="ECO:0000256" key="2">
    <source>
        <dbReference type="ARBA" id="ARBA00022475"/>
    </source>
</evidence>
<evidence type="ECO:0000256" key="10">
    <source>
        <dbReference type="ARBA" id="ARBA00023224"/>
    </source>
</evidence>
<evidence type="ECO:0000256" key="3">
    <source>
        <dbReference type="ARBA" id="ARBA00022692"/>
    </source>
</evidence>
<evidence type="ECO:0000256" key="12">
    <source>
        <dbReference type="RuleBase" id="RU000688"/>
    </source>
</evidence>
<dbReference type="AlphaFoldDB" id="A0AAW1AX08"/>
<keyword evidence="5 12" id="KW-0297">G-protein coupled receptor</keyword>
<dbReference type="PRINTS" id="PR00526">
    <property type="entry name" value="FMETLEUPHER"/>
</dbReference>
<evidence type="ECO:0000256" key="1">
    <source>
        <dbReference type="ARBA" id="ARBA00004651"/>
    </source>
</evidence>
<dbReference type="PROSITE" id="PS50262">
    <property type="entry name" value="G_PROTEIN_RECEP_F1_2"/>
    <property type="match status" value="1"/>
</dbReference>
<evidence type="ECO:0000256" key="6">
    <source>
        <dbReference type="ARBA" id="ARBA00023136"/>
    </source>
</evidence>
<sequence length="334" mass="38780">MSNTTEDYEFEDFFADHERLQERMQIASLVICSFAFVLGVLGNGLVIFITGFRMKKTVNTVWFLNLAIADIIFIFSLIFVHAAVVFKWYINQFLCKMNKTFFFLNLYASVYFLMVISIDRCIFVRHPVWAQNHRTPWLTSFVALGVWILAFLLSSPHLYFGGTVKNMKVMNCFNDYGNTTDIKMYRRQNIIISNFVFAFVIPFTVILLCYGEIVLKLRRGQLFQSSKPYKVITAVFVAFFVCWFPYHVFSFIDLKYSSRLDMWLAVDIGVPIASCLAFINSCLNPIFYIFMAQDFKDSLRKSFLSAIENAFTEEVRQTSATNKTRSSAELESQL</sequence>
<accession>A0AAW1AX08</accession>
<comment type="similarity">
    <text evidence="12">Belongs to the G-protein coupled receptor 1 family.</text>
</comment>
<dbReference type="GO" id="GO:0004982">
    <property type="term" value="F:N-formyl peptide receptor activity"/>
    <property type="evidence" value="ECO:0007669"/>
    <property type="project" value="TreeGrafter"/>
</dbReference>
<gene>
    <name evidence="15" type="ORF">NXF25_015033</name>
</gene>
<dbReference type="PANTHER" id="PTHR24225">
    <property type="entry name" value="CHEMOTACTIC RECEPTOR"/>
    <property type="match status" value="1"/>
</dbReference>
<evidence type="ECO:0000256" key="13">
    <source>
        <dbReference type="SAM" id="Phobius"/>
    </source>
</evidence>